<proteinExistence type="predicted"/>
<dbReference type="Proteomes" id="UP000257014">
    <property type="component" value="Unassembled WGS sequence"/>
</dbReference>
<organism evidence="1 2">
    <name type="scientific">Caldibacillus debilis</name>
    <dbReference type="NCBI Taxonomy" id="301148"/>
    <lineage>
        <taxon>Bacteria</taxon>
        <taxon>Bacillati</taxon>
        <taxon>Bacillota</taxon>
        <taxon>Bacilli</taxon>
        <taxon>Bacillales</taxon>
        <taxon>Bacillaceae</taxon>
        <taxon>Caldibacillus</taxon>
    </lineage>
</organism>
<sequence length="86" mass="9980">MPAEKGPDESARRFCLPKWFSGLRKSIRARRRAGTFSDGGRKNPWGFLYGNQSAKKQRRKMGRGAFKRRAGKEGHFRLNVCWHLKT</sequence>
<reference evidence="1 2" key="1">
    <citation type="submission" date="2018-03" db="EMBL/GenBank/DDBJ databases">
        <authorList>
            <person name="Keele B.F."/>
        </authorList>
    </citation>
    <scope>NUCLEOTIDE SEQUENCE [LARGE SCALE GENOMIC DNA]</scope>
    <source>
        <strain evidence="1">ZCTH4_d</strain>
    </source>
</reference>
<dbReference type="AlphaFoldDB" id="A0A3E0K523"/>
<name>A0A3E0K523_9BACI</name>
<protein>
    <submittedName>
        <fullName evidence="1">Uncharacterized protein</fullName>
    </submittedName>
</protein>
<dbReference type="EMBL" id="QEWE01000016">
    <property type="protein sequence ID" value="REJ28538.1"/>
    <property type="molecule type" value="Genomic_DNA"/>
</dbReference>
<comment type="caution">
    <text evidence="1">The sequence shown here is derived from an EMBL/GenBank/DDBJ whole genome shotgun (WGS) entry which is preliminary data.</text>
</comment>
<evidence type="ECO:0000313" key="1">
    <source>
        <dbReference type="EMBL" id="REJ28538.1"/>
    </source>
</evidence>
<evidence type="ECO:0000313" key="2">
    <source>
        <dbReference type="Proteomes" id="UP000257014"/>
    </source>
</evidence>
<gene>
    <name evidence="1" type="ORF">C6P37_07780</name>
</gene>
<accession>A0A3E0K523</accession>